<accession>A0ABN6X486</accession>
<evidence type="ECO:0000256" key="5">
    <source>
        <dbReference type="ARBA" id="ARBA00024993"/>
    </source>
</evidence>
<dbReference type="PROSITE" id="PS00704">
    <property type="entry name" value="PROK_CO2_ANHYDRASE_1"/>
    <property type="match status" value="1"/>
</dbReference>
<protein>
    <recommendedName>
        <fullName evidence="2">carbonic anhydrase</fullName>
        <ecNumber evidence="2">4.2.1.1</ecNumber>
    </recommendedName>
</protein>
<dbReference type="CDD" id="cd03378">
    <property type="entry name" value="beta_CA_cladeC"/>
    <property type="match status" value="1"/>
</dbReference>
<dbReference type="Gene3D" id="3.40.1050.10">
    <property type="entry name" value="Carbonic anhydrase"/>
    <property type="match status" value="1"/>
</dbReference>
<sequence>MTTTLTPVEAWTKLIEGNRRFVAGESRHPNQDAHRRAEIANGQNPFATFLGCSDSRVAAETLFDVGLGDLFTTRNAGQMVTDSAVASIEFAVALLDVPLLIVLAHDSCGAVGAAVRGTAIDADPIPPKIWKLIAPIVPAARRVLKASGGTSVDDIDPEEVGREHLRSTILGLLASSEIISDAVAEGRLAIVGAKYRLTDGSAVPIAQVGLADSDIPSLAKEQK</sequence>
<comment type="catalytic activity">
    <reaction evidence="6">
        <text>hydrogencarbonate + H(+) = CO2 + H2O</text>
        <dbReference type="Rhea" id="RHEA:10748"/>
        <dbReference type="ChEBI" id="CHEBI:15377"/>
        <dbReference type="ChEBI" id="CHEBI:15378"/>
        <dbReference type="ChEBI" id="CHEBI:16526"/>
        <dbReference type="ChEBI" id="CHEBI:17544"/>
        <dbReference type="EC" id="4.2.1.1"/>
    </reaction>
</comment>
<comment type="function">
    <text evidence="5">Catalyzes the reversible hydration of carbon dioxide to form bicarbonate.</text>
</comment>
<dbReference type="Proteomes" id="UP001321543">
    <property type="component" value="Chromosome"/>
</dbReference>
<dbReference type="RefSeq" id="WP_286302826.1">
    <property type="nucleotide sequence ID" value="NZ_AP027728.1"/>
</dbReference>
<dbReference type="PANTHER" id="PTHR11002:SF79">
    <property type="entry name" value="CARBONIC ANHYDRASE 2"/>
    <property type="match status" value="1"/>
</dbReference>
<evidence type="ECO:0000313" key="8">
    <source>
        <dbReference type="Proteomes" id="UP001321543"/>
    </source>
</evidence>
<evidence type="ECO:0000256" key="2">
    <source>
        <dbReference type="ARBA" id="ARBA00012925"/>
    </source>
</evidence>
<dbReference type="PANTHER" id="PTHR11002">
    <property type="entry name" value="CARBONIC ANHYDRASE"/>
    <property type="match status" value="1"/>
</dbReference>
<dbReference type="InterPro" id="IPR015892">
    <property type="entry name" value="Carbonic_anhydrase_CS"/>
</dbReference>
<dbReference type="InterPro" id="IPR001765">
    <property type="entry name" value="Carbonic_anhydrase"/>
</dbReference>
<evidence type="ECO:0000256" key="4">
    <source>
        <dbReference type="ARBA" id="ARBA00023239"/>
    </source>
</evidence>
<dbReference type="EC" id="4.2.1.1" evidence="2"/>
<proteinExistence type="inferred from homology"/>
<evidence type="ECO:0000256" key="3">
    <source>
        <dbReference type="ARBA" id="ARBA00022833"/>
    </source>
</evidence>
<keyword evidence="3" id="KW-0862">Zinc</keyword>
<dbReference type="EMBL" id="AP027728">
    <property type="protein sequence ID" value="BDZ38933.1"/>
    <property type="molecule type" value="Genomic_DNA"/>
</dbReference>
<evidence type="ECO:0000256" key="1">
    <source>
        <dbReference type="ARBA" id="ARBA00006217"/>
    </source>
</evidence>
<keyword evidence="8" id="KW-1185">Reference proteome</keyword>
<keyword evidence="4" id="KW-0456">Lyase</keyword>
<dbReference type="SUPFAM" id="SSF53056">
    <property type="entry name" value="beta-carbonic anhydrase, cab"/>
    <property type="match status" value="1"/>
</dbReference>
<organism evidence="7 8">
    <name type="scientific">Microbacterium suwonense</name>
    <dbReference type="NCBI Taxonomy" id="683047"/>
    <lineage>
        <taxon>Bacteria</taxon>
        <taxon>Bacillati</taxon>
        <taxon>Actinomycetota</taxon>
        <taxon>Actinomycetes</taxon>
        <taxon>Micrococcales</taxon>
        <taxon>Microbacteriaceae</taxon>
        <taxon>Microbacterium</taxon>
    </lineage>
</organism>
<dbReference type="Pfam" id="PF00484">
    <property type="entry name" value="Pro_CA"/>
    <property type="match status" value="1"/>
</dbReference>
<dbReference type="InterPro" id="IPR036874">
    <property type="entry name" value="Carbonic_anhydrase_sf"/>
</dbReference>
<evidence type="ECO:0000313" key="7">
    <source>
        <dbReference type="EMBL" id="BDZ38933.1"/>
    </source>
</evidence>
<reference evidence="8" key="1">
    <citation type="journal article" date="2019" name="Int. J. Syst. Evol. Microbiol.">
        <title>The Global Catalogue of Microorganisms (GCM) 10K type strain sequencing project: providing services to taxonomists for standard genome sequencing and annotation.</title>
        <authorList>
            <consortium name="The Broad Institute Genomics Platform"/>
            <consortium name="The Broad Institute Genome Sequencing Center for Infectious Disease"/>
            <person name="Wu L."/>
            <person name="Ma J."/>
        </authorList>
    </citation>
    <scope>NUCLEOTIDE SEQUENCE [LARGE SCALE GENOMIC DNA]</scope>
    <source>
        <strain evidence="8">NBRC 106310</strain>
    </source>
</reference>
<name>A0ABN6X486_9MICO</name>
<evidence type="ECO:0000256" key="6">
    <source>
        <dbReference type="ARBA" id="ARBA00048348"/>
    </source>
</evidence>
<gene>
    <name evidence="7" type="ORF">GCM10025863_15470</name>
</gene>
<dbReference type="SMART" id="SM00947">
    <property type="entry name" value="Pro_CA"/>
    <property type="match status" value="1"/>
</dbReference>
<comment type="similarity">
    <text evidence="1">Belongs to the beta-class carbonic anhydrase family.</text>
</comment>